<dbReference type="InterPro" id="IPR015890">
    <property type="entry name" value="Chorismate_C"/>
</dbReference>
<dbReference type="PANTHER" id="PTHR42839">
    <property type="entry name" value="ISOCHORISMATE SYNTHASE ENTC"/>
    <property type="match status" value="1"/>
</dbReference>
<dbReference type="AlphaFoldDB" id="A0A0B6RMM2"/>
<dbReference type="EMBL" id="CP002580">
    <property type="protein sequence ID" value="AJK46572.1"/>
    <property type="molecule type" value="Genomic_DNA"/>
</dbReference>
<dbReference type="RefSeq" id="WP_080937184.1">
    <property type="nucleotide sequence ID" value="NZ_CP002580.1"/>
</dbReference>
<accession>A0A0B6RMM2</accession>
<dbReference type="SUPFAM" id="SSF56322">
    <property type="entry name" value="ADC synthase"/>
    <property type="match status" value="1"/>
</dbReference>
<comment type="similarity">
    <text evidence="2">Belongs to the isochorismate synthase family.</text>
</comment>
<evidence type="ECO:0000256" key="1">
    <source>
        <dbReference type="ARBA" id="ARBA00000799"/>
    </source>
</evidence>
<dbReference type="EC" id="5.4.4.2" evidence="3"/>
<evidence type="ECO:0000256" key="4">
    <source>
        <dbReference type="ARBA" id="ARBA00023235"/>
    </source>
</evidence>
<dbReference type="KEGG" id="bgp:BGL_1c20630"/>
<evidence type="ECO:0000313" key="7">
    <source>
        <dbReference type="EMBL" id="AJK46572.1"/>
    </source>
</evidence>
<feature type="domain" description="Chorismate-utilising enzyme C-terminal" evidence="6">
    <location>
        <begin position="220"/>
        <end position="471"/>
    </location>
</feature>
<evidence type="ECO:0000259" key="6">
    <source>
        <dbReference type="Pfam" id="PF00425"/>
    </source>
</evidence>
<dbReference type="NCBIfam" id="NF005459">
    <property type="entry name" value="PRK07054.1"/>
    <property type="match status" value="1"/>
</dbReference>
<comment type="catalytic activity">
    <reaction evidence="1">
        <text>chorismate = isochorismate</text>
        <dbReference type="Rhea" id="RHEA:18985"/>
        <dbReference type="ChEBI" id="CHEBI:29748"/>
        <dbReference type="ChEBI" id="CHEBI:29780"/>
        <dbReference type="EC" id="5.4.4.2"/>
    </reaction>
</comment>
<evidence type="ECO:0000256" key="2">
    <source>
        <dbReference type="ARBA" id="ARBA00005297"/>
    </source>
</evidence>
<dbReference type="InterPro" id="IPR004561">
    <property type="entry name" value="IsoChor_synthase"/>
</dbReference>
<dbReference type="Gene3D" id="3.60.120.10">
    <property type="entry name" value="Anthranilate synthase"/>
    <property type="match status" value="1"/>
</dbReference>
<dbReference type="PRINTS" id="PR00095">
    <property type="entry name" value="ANTSNTHASEI"/>
</dbReference>
<dbReference type="GO" id="GO:0008909">
    <property type="term" value="F:isochorismate synthase activity"/>
    <property type="evidence" value="ECO:0007669"/>
    <property type="project" value="UniProtKB-EC"/>
</dbReference>
<protein>
    <recommendedName>
        <fullName evidence="3">isochorismate synthase</fullName>
        <ecNumber evidence="3">5.4.4.2</ecNumber>
    </recommendedName>
    <alternativeName>
        <fullName evidence="5">Isochorismate mutase</fullName>
    </alternativeName>
</protein>
<reference evidence="8" key="1">
    <citation type="submission" date="2011-03" db="EMBL/GenBank/DDBJ databases">
        <authorList>
            <person name="Voget S."/>
            <person name="Streit W.R."/>
            <person name="Jaeger K.E."/>
            <person name="Daniel R."/>
        </authorList>
    </citation>
    <scope>NUCLEOTIDE SEQUENCE [LARGE SCALE GENOMIC DNA]</scope>
    <source>
        <strain evidence="8">PG1</strain>
    </source>
</reference>
<dbReference type="HOGENOM" id="CLU_006493_8_4_4"/>
<keyword evidence="8" id="KW-1185">Reference proteome</keyword>
<organism evidence="7 8">
    <name type="scientific">Burkholderia plantarii</name>
    <dbReference type="NCBI Taxonomy" id="41899"/>
    <lineage>
        <taxon>Bacteria</taxon>
        <taxon>Pseudomonadati</taxon>
        <taxon>Pseudomonadota</taxon>
        <taxon>Betaproteobacteria</taxon>
        <taxon>Burkholderiales</taxon>
        <taxon>Burkholderiaceae</taxon>
        <taxon>Burkholderia</taxon>
    </lineage>
</organism>
<proteinExistence type="inferred from homology"/>
<evidence type="ECO:0000313" key="8">
    <source>
        <dbReference type="Proteomes" id="UP000031838"/>
    </source>
</evidence>
<reference evidence="7 8" key="2">
    <citation type="journal article" date="2016" name="Appl. Microbiol. Biotechnol.">
        <title>Mutations improving production and secretion of extracellular lipase by Burkholderia glumae PG1.</title>
        <authorList>
            <person name="Knapp A."/>
            <person name="Voget S."/>
            <person name="Gao R."/>
            <person name="Zaburannyi N."/>
            <person name="Krysciak D."/>
            <person name="Breuer M."/>
            <person name="Hauer B."/>
            <person name="Streit W.R."/>
            <person name="Muller R."/>
            <person name="Daniel R."/>
            <person name="Jaeger K.E."/>
        </authorList>
    </citation>
    <scope>NUCLEOTIDE SEQUENCE [LARGE SCALE GENOMIC DNA]</scope>
    <source>
        <strain evidence="7 8">PG1</strain>
    </source>
</reference>
<name>A0A0B6RMM2_BURPL</name>
<dbReference type="Pfam" id="PF00425">
    <property type="entry name" value="Chorismate_bind"/>
    <property type="match status" value="1"/>
</dbReference>
<dbReference type="PANTHER" id="PTHR42839:SF2">
    <property type="entry name" value="ISOCHORISMATE SYNTHASE ENTC"/>
    <property type="match status" value="1"/>
</dbReference>
<dbReference type="NCBIfam" id="TIGR00543">
    <property type="entry name" value="isochor_syn"/>
    <property type="match status" value="1"/>
</dbReference>
<keyword evidence="4 7" id="KW-0413">Isomerase</keyword>
<evidence type="ECO:0000256" key="5">
    <source>
        <dbReference type="ARBA" id="ARBA00041564"/>
    </source>
</evidence>
<dbReference type="Proteomes" id="UP000031838">
    <property type="component" value="Chromosome 1"/>
</dbReference>
<evidence type="ECO:0000256" key="3">
    <source>
        <dbReference type="ARBA" id="ARBA00012824"/>
    </source>
</evidence>
<gene>
    <name evidence="7" type="primary">pchA</name>
    <name evidence="7" type="ORF">BGL_1c20630</name>
</gene>
<sequence>MSTSATTPSETLAKALGVPLADAFTDVLAGAFTRAARQAAASGAPVLASVSFPLKPLDLPALIGRWDDGVTPWAFHETVTPSFALFGWDCALELSGHGDARFAQIDARWRELVRTGIVCGDQPPRLVGGFRFDPAAARQAHWQAFADASMMLPRLSVVRERGDHWLVCQHVAAPDDDGAAVARRYEAWIGRLDNAMPVSAPASGRGASGALDTATLDAGVWKRKVRDATDAIRHGAFSKVVLARDVPRRYPAPVAIAPLLARLRRRDANAQLFAARRGDGCFVGATPERLVRVHERLVHTQALAGTTRRDADPDRDRTLGAELMADRKERLEHAIVVEAIVAALAPHTHDLQLPDRPVLQLLPRLQHLSTPIRATLDAGATPLALVAALHPTPAVAGHPRAAALAWLRMVEGFDRGWYAGPFGWIDAHGNGDFCVALRCALIVANTCRLFAGCGIVAESDPEREYQETALKLSGMQAAIESPEDSPTPG</sequence>
<dbReference type="InterPro" id="IPR019999">
    <property type="entry name" value="Anth_synth_I-like"/>
</dbReference>
<dbReference type="InterPro" id="IPR005801">
    <property type="entry name" value="ADC_synthase"/>
</dbReference>